<accession>A0A6G1HTB9</accession>
<dbReference type="OrthoDB" id="3882058at2759"/>
<dbReference type="AlphaFoldDB" id="A0A6G1HTB9"/>
<evidence type="ECO:0000256" key="1">
    <source>
        <dbReference type="SAM" id="MobiDB-lite"/>
    </source>
</evidence>
<gene>
    <name evidence="2" type="ORF">EJ06DRAFT_522640</name>
</gene>
<sequence length="503" mass="54030">MRELRPLHLPKLVATRSSAVDVTATTTPAPRLRRSSSSLCMVSASDWSTPPTPTFSHSRFPSSTSSLVSISPSFDQAEAATSTAKLPMPQLVELAEDAAEPELSDRPQSLDTGCKTCSSELYGDTTCDFASYSTTALRDSLQDYDLESGFFDYEPDLLTQRTHRRLDSADLPTSPLARISDHMPSFTRRWINRKPSSAPLGGRHSASATSSCPGSSRSSSLTSSVFPGLDTYDPPCTPVHSLQATDASAPVSPIDIATSLLLEGDPFDRKHQASTPLLPPLASAFPPPPASEIQSPLQSPSVAPNKDTFPPTSPPALSIHPSLSSLHHPPQAPSESPFSTDLEDKWSISLGHANFTIQPQPYNPPTPTAASCRQLVSDWEAARTSYFKHVHRTLEHYGPHSRTFHLTEAKWAETEDAWRRCHDAAVAAAARTGEDYGPVIASAEPGLLAAIPSFGGLRSEGKFPTLGDQDIVGPMVQIAGRLGETPRRGALQRVLGSLTGRGR</sequence>
<name>A0A6G1HTB9_9PEZI</name>
<evidence type="ECO:0000313" key="2">
    <source>
        <dbReference type="EMBL" id="KAF2399079.1"/>
    </source>
</evidence>
<feature type="compositionally biased region" description="Polar residues" evidence="1">
    <location>
        <begin position="292"/>
        <end position="302"/>
    </location>
</feature>
<evidence type="ECO:0000313" key="3">
    <source>
        <dbReference type="Proteomes" id="UP000799640"/>
    </source>
</evidence>
<organism evidence="2 3">
    <name type="scientific">Trichodelitschia bisporula</name>
    <dbReference type="NCBI Taxonomy" id="703511"/>
    <lineage>
        <taxon>Eukaryota</taxon>
        <taxon>Fungi</taxon>
        <taxon>Dikarya</taxon>
        <taxon>Ascomycota</taxon>
        <taxon>Pezizomycotina</taxon>
        <taxon>Dothideomycetes</taxon>
        <taxon>Dothideomycetes incertae sedis</taxon>
        <taxon>Phaeotrichales</taxon>
        <taxon>Phaeotrichaceae</taxon>
        <taxon>Trichodelitschia</taxon>
    </lineage>
</organism>
<proteinExistence type="predicted"/>
<protein>
    <recommendedName>
        <fullName evidence="4">Only prolin and serin are matching in the corresponding protein</fullName>
    </recommendedName>
</protein>
<keyword evidence="3" id="KW-1185">Reference proteome</keyword>
<feature type="compositionally biased region" description="Low complexity" evidence="1">
    <location>
        <begin position="315"/>
        <end position="329"/>
    </location>
</feature>
<evidence type="ECO:0008006" key="4">
    <source>
        <dbReference type="Google" id="ProtNLM"/>
    </source>
</evidence>
<dbReference type="EMBL" id="ML996698">
    <property type="protein sequence ID" value="KAF2399079.1"/>
    <property type="molecule type" value="Genomic_DNA"/>
</dbReference>
<feature type="region of interest" description="Disordered" evidence="1">
    <location>
        <begin position="267"/>
        <end position="341"/>
    </location>
</feature>
<dbReference type="Proteomes" id="UP000799640">
    <property type="component" value="Unassembled WGS sequence"/>
</dbReference>
<feature type="region of interest" description="Disordered" evidence="1">
    <location>
        <begin position="192"/>
        <end position="226"/>
    </location>
</feature>
<feature type="compositionally biased region" description="Low complexity" evidence="1">
    <location>
        <begin position="205"/>
        <end position="224"/>
    </location>
</feature>
<reference evidence="2" key="1">
    <citation type="journal article" date="2020" name="Stud. Mycol.">
        <title>101 Dothideomycetes genomes: a test case for predicting lifestyles and emergence of pathogens.</title>
        <authorList>
            <person name="Haridas S."/>
            <person name="Albert R."/>
            <person name="Binder M."/>
            <person name="Bloem J."/>
            <person name="Labutti K."/>
            <person name="Salamov A."/>
            <person name="Andreopoulos B."/>
            <person name="Baker S."/>
            <person name="Barry K."/>
            <person name="Bills G."/>
            <person name="Bluhm B."/>
            <person name="Cannon C."/>
            <person name="Castanera R."/>
            <person name="Culley D."/>
            <person name="Daum C."/>
            <person name="Ezra D."/>
            <person name="Gonzalez J."/>
            <person name="Henrissat B."/>
            <person name="Kuo A."/>
            <person name="Liang C."/>
            <person name="Lipzen A."/>
            <person name="Lutzoni F."/>
            <person name="Magnuson J."/>
            <person name="Mondo S."/>
            <person name="Nolan M."/>
            <person name="Ohm R."/>
            <person name="Pangilinan J."/>
            <person name="Park H.-J."/>
            <person name="Ramirez L."/>
            <person name="Alfaro M."/>
            <person name="Sun H."/>
            <person name="Tritt A."/>
            <person name="Yoshinaga Y."/>
            <person name="Zwiers L.-H."/>
            <person name="Turgeon B."/>
            <person name="Goodwin S."/>
            <person name="Spatafora J."/>
            <person name="Crous P."/>
            <person name="Grigoriev I."/>
        </authorList>
    </citation>
    <scope>NUCLEOTIDE SEQUENCE</scope>
    <source>
        <strain evidence="2">CBS 262.69</strain>
    </source>
</reference>
<feature type="compositionally biased region" description="Low complexity" evidence="1">
    <location>
        <begin position="273"/>
        <end position="284"/>
    </location>
</feature>